<organism evidence="1 2">
    <name type="scientific">Levilactobacillus namurensis DSM 19117</name>
    <dbReference type="NCBI Taxonomy" id="1423773"/>
    <lineage>
        <taxon>Bacteria</taxon>
        <taxon>Bacillati</taxon>
        <taxon>Bacillota</taxon>
        <taxon>Bacilli</taxon>
        <taxon>Lactobacillales</taxon>
        <taxon>Lactobacillaceae</taxon>
        <taxon>Levilactobacillus</taxon>
    </lineage>
</organism>
<accession>A0A0R1JWX6</accession>
<protein>
    <submittedName>
        <fullName evidence="1">Uncharacterized protein</fullName>
    </submittedName>
</protein>
<keyword evidence="2" id="KW-1185">Reference proteome</keyword>
<proteinExistence type="predicted"/>
<dbReference type="STRING" id="1423773.FD30_GL000964"/>
<reference evidence="1 2" key="1">
    <citation type="journal article" date="2015" name="Genome Announc.">
        <title>Expanding the biotechnology potential of lactobacilli through comparative genomics of 213 strains and associated genera.</title>
        <authorList>
            <person name="Sun Z."/>
            <person name="Harris H.M."/>
            <person name="McCann A."/>
            <person name="Guo C."/>
            <person name="Argimon S."/>
            <person name="Zhang W."/>
            <person name="Yang X."/>
            <person name="Jeffery I.B."/>
            <person name="Cooney J.C."/>
            <person name="Kagawa T.F."/>
            <person name="Liu W."/>
            <person name="Song Y."/>
            <person name="Salvetti E."/>
            <person name="Wrobel A."/>
            <person name="Rasinkangas P."/>
            <person name="Parkhill J."/>
            <person name="Rea M.C."/>
            <person name="O'Sullivan O."/>
            <person name="Ritari J."/>
            <person name="Douillard F.P."/>
            <person name="Paul Ross R."/>
            <person name="Yang R."/>
            <person name="Briner A.E."/>
            <person name="Felis G.E."/>
            <person name="de Vos W.M."/>
            <person name="Barrangou R."/>
            <person name="Klaenhammer T.R."/>
            <person name="Caufield P.W."/>
            <person name="Cui Y."/>
            <person name="Zhang H."/>
            <person name="O'Toole P.W."/>
        </authorList>
    </citation>
    <scope>NUCLEOTIDE SEQUENCE [LARGE SCALE GENOMIC DNA]</scope>
    <source>
        <strain evidence="1 2">DSM 19117</strain>
    </source>
</reference>
<name>A0A0R1JWX6_9LACO</name>
<gene>
    <name evidence="1" type="ORF">FD30_GL000964</name>
</gene>
<evidence type="ECO:0000313" key="2">
    <source>
        <dbReference type="Proteomes" id="UP000051162"/>
    </source>
</evidence>
<dbReference type="EMBL" id="AZDT01000064">
    <property type="protein sequence ID" value="KRK73012.1"/>
    <property type="molecule type" value="Genomic_DNA"/>
</dbReference>
<dbReference type="GeneID" id="84782010"/>
<evidence type="ECO:0000313" key="1">
    <source>
        <dbReference type="EMBL" id="KRK73012.1"/>
    </source>
</evidence>
<dbReference type="RefSeq" id="WP_056944943.1">
    <property type="nucleotide sequence ID" value="NZ_AZDT01000064.1"/>
</dbReference>
<comment type="caution">
    <text evidence="1">The sequence shown here is derived from an EMBL/GenBank/DDBJ whole genome shotgun (WGS) entry which is preliminary data.</text>
</comment>
<sequence>MAYLSTQDQDLILHILLQIDDPAYLAHFQDPSTEEAWLQANEAFIQHDLQRFFPATIDTADPETWRYIRGQLLHVAERGH</sequence>
<dbReference type="Proteomes" id="UP000051162">
    <property type="component" value="Unassembled WGS sequence"/>
</dbReference>
<dbReference type="PATRIC" id="fig|1423773.3.peg.989"/>
<dbReference type="AlphaFoldDB" id="A0A0R1JWX6"/>
<dbReference type="OrthoDB" id="2322033at2"/>